<evidence type="ECO:0000259" key="15">
    <source>
        <dbReference type="Pfam" id="PF07715"/>
    </source>
</evidence>
<proteinExistence type="inferred from homology"/>
<sequence length="808" mass="85678">MTCNCGRCAMKISMRGLSSLALAVAISGGWATAGWAQQAAGEGGEGARASTDEIIVTAQGREQRLQDVPVAVSVVSGETLAEQGIRSLQDVSQRLGNVKITQGTQVNSINIRGVGSGENPGFEQAVATFSDGVYRSRSRASVAALFDIERLEVLKGPQGTFFGANASAGALSITTRKPDGTFDWNASGLYATDGEYSFEAGVSVPLGETLSGRIAGRASGTNGWVELANGGDAPHDDSLQGRVSLRWEPSANWRTDFRFDIAQSRTDDNAAFQLLNCPPPPGFPMSAVCGQILAANDKTFGSELDFVSEGVPSFQDFDFHEAALTNSLDTGAGTVRSITAYNWMKVDSELSLVPAFYPTAVGGNVGFPISQNERYRFFSQELRYESETGGTFEYLFGGYYQHARLQFGGLSNFYFLPFGAVIENALAVDFPNITPSTPLASGYTSTQSEDTFSAFAAVTIRPTDNLRINLGARYSRVSKDGTRDLTAGTSLNGDPASYVPFDNGTAFSGTIGAPITGSVAFCAIIGCALGDFPVSEITDDAFMPSVSLQYDVSPDAMVYAKYSRGFKAGGFSANSAADVFGPETVDAYEAGIKGSLAGNVVTYSLAAFRMDYQGLQETVFDSNAAASVSNVAEARSQGVELGLGLRASDWLRLNADVAYLDSVYRNYPNAECTKLEIANTPRGQTCVQDLSGSPRSYAPEWSGAVGAELMLPVSSDLDFTANPVVAFSSSYFMTATGDPLLQQEGYAKIDLRLGLSSHEGGWELALIGRNLTDKATASYRLGVPGADGSVLAMLERGRSVALQFSIRK</sequence>
<evidence type="ECO:0000256" key="6">
    <source>
        <dbReference type="ARBA" id="ARBA00023004"/>
    </source>
</evidence>
<dbReference type="AlphaFoldDB" id="A0A3A1NZS3"/>
<keyword evidence="8 12" id="KW-0798">TonB box</keyword>
<comment type="subcellular location">
    <subcellularLocation>
        <location evidence="1 11">Cell outer membrane</location>
        <topology evidence="1 11">Multi-pass membrane protein</topology>
    </subcellularLocation>
</comment>
<keyword evidence="6" id="KW-0408">Iron</keyword>
<evidence type="ECO:0000256" key="5">
    <source>
        <dbReference type="ARBA" id="ARBA00022692"/>
    </source>
</evidence>
<dbReference type="Gene3D" id="2.40.170.20">
    <property type="entry name" value="TonB-dependent receptor, beta-barrel domain"/>
    <property type="match status" value="1"/>
</dbReference>
<evidence type="ECO:0000256" key="4">
    <source>
        <dbReference type="ARBA" id="ARBA00022496"/>
    </source>
</evidence>
<dbReference type="Proteomes" id="UP000265366">
    <property type="component" value="Unassembled WGS sequence"/>
</dbReference>
<name>A0A3A1NZS3_9SPHN</name>
<keyword evidence="13" id="KW-0732">Signal</keyword>
<dbReference type="SUPFAM" id="SSF56935">
    <property type="entry name" value="Porins"/>
    <property type="match status" value="1"/>
</dbReference>
<dbReference type="EMBL" id="QXFM01000144">
    <property type="protein sequence ID" value="RIV80081.1"/>
    <property type="molecule type" value="Genomic_DNA"/>
</dbReference>
<dbReference type="GO" id="GO:0009279">
    <property type="term" value="C:cell outer membrane"/>
    <property type="evidence" value="ECO:0007669"/>
    <property type="project" value="UniProtKB-SubCell"/>
</dbReference>
<evidence type="ECO:0000256" key="12">
    <source>
        <dbReference type="RuleBase" id="RU003357"/>
    </source>
</evidence>
<keyword evidence="17" id="KW-1185">Reference proteome</keyword>
<feature type="chain" id="PRO_5017373668" evidence="13">
    <location>
        <begin position="24"/>
        <end position="808"/>
    </location>
</feature>
<dbReference type="PROSITE" id="PS52016">
    <property type="entry name" value="TONB_DEPENDENT_REC_3"/>
    <property type="match status" value="1"/>
</dbReference>
<dbReference type="PANTHER" id="PTHR32552">
    <property type="entry name" value="FERRICHROME IRON RECEPTOR-RELATED"/>
    <property type="match status" value="1"/>
</dbReference>
<evidence type="ECO:0000256" key="7">
    <source>
        <dbReference type="ARBA" id="ARBA00023065"/>
    </source>
</evidence>
<keyword evidence="16" id="KW-0675">Receptor</keyword>
<evidence type="ECO:0000256" key="2">
    <source>
        <dbReference type="ARBA" id="ARBA00022448"/>
    </source>
</evidence>
<keyword evidence="2 11" id="KW-0813">Transport</keyword>
<feature type="domain" description="TonB-dependent receptor plug" evidence="15">
    <location>
        <begin position="65"/>
        <end position="170"/>
    </location>
</feature>
<dbReference type="Pfam" id="PF00593">
    <property type="entry name" value="TonB_dep_Rec_b-barrel"/>
    <property type="match status" value="1"/>
</dbReference>
<evidence type="ECO:0000256" key="11">
    <source>
        <dbReference type="PROSITE-ProRule" id="PRU01360"/>
    </source>
</evidence>
<evidence type="ECO:0000313" key="17">
    <source>
        <dbReference type="Proteomes" id="UP000265366"/>
    </source>
</evidence>
<dbReference type="Pfam" id="PF07715">
    <property type="entry name" value="Plug"/>
    <property type="match status" value="1"/>
</dbReference>
<keyword evidence="4" id="KW-0410">Iron transport</keyword>
<evidence type="ECO:0000313" key="16">
    <source>
        <dbReference type="EMBL" id="RIV80081.1"/>
    </source>
</evidence>
<evidence type="ECO:0000256" key="8">
    <source>
        <dbReference type="ARBA" id="ARBA00023077"/>
    </source>
</evidence>
<dbReference type="GO" id="GO:0006826">
    <property type="term" value="P:iron ion transport"/>
    <property type="evidence" value="ECO:0007669"/>
    <property type="project" value="UniProtKB-KW"/>
</dbReference>
<feature type="domain" description="TonB-dependent receptor-like beta-barrel" evidence="14">
    <location>
        <begin position="280"/>
        <end position="771"/>
    </location>
</feature>
<comment type="caution">
    <text evidence="16">The sequence shown here is derived from an EMBL/GenBank/DDBJ whole genome shotgun (WGS) entry which is preliminary data.</text>
</comment>
<keyword evidence="5 11" id="KW-0812">Transmembrane</keyword>
<dbReference type="InterPro" id="IPR012910">
    <property type="entry name" value="Plug_dom"/>
</dbReference>
<dbReference type="InterPro" id="IPR039426">
    <property type="entry name" value="TonB-dep_rcpt-like"/>
</dbReference>
<feature type="signal peptide" evidence="13">
    <location>
        <begin position="1"/>
        <end position="23"/>
    </location>
</feature>
<keyword evidence="3 11" id="KW-1134">Transmembrane beta strand</keyword>
<dbReference type="PANTHER" id="PTHR32552:SF81">
    <property type="entry name" value="TONB-DEPENDENT OUTER MEMBRANE RECEPTOR"/>
    <property type="match status" value="1"/>
</dbReference>
<evidence type="ECO:0000256" key="10">
    <source>
        <dbReference type="ARBA" id="ARBA00023237"/>
    </source>
</evidence>
<dbReference type="InterPro" id="IPR000531">
    <property type="entry name" value="Beta-barrel_TonB"/>
</dbReference>
<keyword evidence="9 11" id="KW-0472">Membrane</keyword>
<dbReference type="InterPro" id="IPR036942">
    <property type="entry name" value="Beta-barrel_TonB_sf"/>
</dbReference>
<evidence type="ECO:0000256" key="3">
    <source>
        <dbReference type="ARBA" id="ARBA00022452"/>
    </source>
</evidence>
<dbReference type="OrthoDB" id="7618183at2"/>
<gene>
    <name evidence="16" type="ORF">D2V17_19700</name>
</gene>
<keyword evidence="7" id="KW-0406">Ion transport</keyword>
<evidence type="ECO:0000256" key="9">
    <source>
        <dbReference type="ARBA" id="ARBA00023136"/>
    </source>
</evidence>
<reference evidence="16 17" key="1">
    <citation type="submission" date="2018-08" db="EMBL/GenBank/DDBJ databases">
        <title>Erythrobacter zhengii sp.nov., a bacterium isolated from deep-sea sediment.</title>
        <authorList>
            <person name="Fang C."/>
            <person name="Wu Y.-H."/>
            <person name="Sun C."/>
            <person name="Wang H."/>
            <person name="Cheng H."/>
            <person name="Meng F.-X."/>
            <person name="Wang C.-S."/>
            <person name="Xu X.-W."/>
        </authorList>
    </citation>
    <scope>NUCLEOTIDE SEQUENCE [LARGE SCALE GENOMIC DNA]</scope>
    <source>
        <strain evidence="16 17">CCTCC AB 2015396</strain>
    </source>
</reference>
<comment type="similarity">
    <text evidence="11 12">Belongs to the TonB-dependent receptor family.</text>
</comment>
<protein>
    <submittedName>
        <fullName evidence="16">TonB-dependent receptor</fullName>
    </submittedName>
</protein>
<evidence type="ECO:0000256" key="1">
    <source>
        <dbReference type="ARBA" id="ARBA00004571"/>
    </source>
</evidence>
<evidence type="ECO:0000256" key="13">
    <source>
        <dbReference type="SAM" id="SignalP"/>
    </source>
</evidence>
<evidence type="ECO:0000259" key="14">
    <source>
        <dbReference type="Pfam" id="PF00593"/>
    </source>
</evidence>
<keyword evidence="10 11" id="KW-0998">Cell outer membrane</keyword>
<organism evidence="16 17">
    <name type="scientific">Aurantiacibacter xanthus</name>
    <dbReference type="NCBI Taxonomy" id="1784712"/>
    <lineage>
        <taxon>Bacteria</taxon>
        <taxon>Pseudomonadati</taxon>
        <taxon>Pseudomonadota</taxon>
        <taxon>Alphaproteobacteria</taxon>
        <taxon>Sphingomonadales</taxon>
        <taxon>Erythrobacteraceae</taxon>
        <taxon>Aurantiacibacter</taxon>
    </lineage>
</organism>
<accession>A0A3A1NZS3</accession>